<dbReference type="PANTHER" id="PTHR33904:SF1">
    <property type="entry name" value="ESSENTIAL MCU REGULATOR, MITOCHONDRIAL"/>
    <property type="match status" value="1"/>
</dbReference>
<evidence type="ECO:0000256" key="1">
    <source>
        <dbReference type="ARBA" id="ARBA00004434"/>
    </source>
</evidence>
<evidence type="ECO:0000256" key="5">
    <source>
        <dbReference type="ARBA" id="ARBA00022568"/>
    </source>
</evidence>
<dbReference type="EMBL" id="SUNJ01006217">
    <property type="protein sequence ID" value="TPP62986.1"/>
    <property type="molecule type" value="Genomic_DNA"/>
</dbReference>
<evidence type="ECO:0000256" key="7">
    <source>
        <dbReference type="ARBA" id="ARBA00022792"/>
    </source>
</evidence>
<evidence type="ECO:0000256" key="11">
    <source>
        <dbReference type="ARBA" id="ARBA00023065"/>
    </source>
</evidence>
<dbReference type="STRING" id="46835.A0A504YS20"/>
<evidence type="ECO:0000256" key="2">
    <source>
        <dbReference type="ARBA" id="ARBA00008958"/>
    </source>
</evidence>
<keyword evidence="4 14" id="KW-0813">Transport</keyword>
<keyword evidence="5 14" id="KW-0109">Calcium transport</keyword>
<keyword evidence="12 14" id="KW-0496">Mitochondrion</keyword>
<name>A0A504YS20_FASGI</name>
<comment type="subcellular location">
    <subcellularLocation>
        <location evidence="1 14">Mitochondrion inner membrane</location>
        <topology evidence="1 14">Single-pass membrane protein</topology>
    </subcellularLocation>
</comment>
<keyword evidence="10" id="KW-1133">Transmembrane helix</keyword>
<dbReference type="PANTHER" id="PTHR33904">
    <property type="entry name" value="ESSENTIAL MCU REGULATOR, MITOCHONDRIAL"/>
    <property type="match status" value="1"/>
</dbReference>
<keyword evidence="8 14" id="KW-0106">Calcium</keyword>
<dbReference type="Pfam" id="PF10161">
    <property type="entry name" value="DDDD"/>
    <property type="match status" value="1"/>
</dbReference>
<keyword evidence="6" id="KW-0812">Transmembrane</keyword>
<keyword evidence="13" id="KW-0472">Membrane</keyword>
<dbReference type="OrthoDB" id="10039145at2759"/>
<evidence type="ECO:0000256" key="3">
    <source>
        <dbReference type="ARBA" id="ARBA00022180"/>
    </source>
</evidence>
<evidence type="ECO:0000256" key="12">
    <source>
        <dbReference type="ARBA" id="ARBA00023128"/>
    </source>
</evidence>
<comment type="function">
    <text evidence="14">Essential regulatory subunit of the mitochondrial calcium uniporter complex (uniplex), a complex that mediates calcium uptake into mitochondria.</text>
</comment>
<evidence type="ECO:0000256" key="10">
    <source>
        <dbReference type="ARBA" id="ARBA00022989"/>
    </source>
</evidence>
<dbReference type="AlphaFoldDB" id="A0A504YS20"/>
<evidence type="ECO:0000256" key="6">
    <source>
        <dbReference type="ARBA" id="ARBA00022692"/>
    </source>
</evidence>
<accession>A0A504YS20</accession>
<organism evidence="15 16">
    <name type="scientific">Fasciola gigantica</name>
    <name type="common">Giant liver fluke</name>
    <dbReference type="NCBI Taxonomy" id="46835"/>
    <lineage>
        <taxon>Eukaryota</taxon>
        <taxon>Metazoa</taxon>
        <taxon>Spiralia</taxon>
        <taxon>Lophotrochozoa</taxon>
        <taxon>Platyhelminthes</taxon>
        <taxon>Trematoda</taxon>
        <taxon>Digenea</taxon>
        <taxon>Plagiorchiida</taxon>
        <taxon>Echinostomata</taxon>
        <taxon>Echinostomatoidea</taxon>
        <taxon>Fasciolidae</taxon>
        <taxon>Fasciola</taxon>
    </lineage>
</organism>
<keyword evidence="11 14" id="KW-0406">Ion transport</keyword>
<dbReference type="GO" id="GO:0036444">
    <property type="term" value="P:calcium import into the mitochondrion"/>
    <property type="evidence" value="ECO:0007669"/>
    <property type="project" value="UniProtKB-UniRule"/>
</dbReference>
<proteinExistence type="inferred from homology"/>
<dbReference type="Proteomes" id="UP000316759">
    <property type="component" value="Unassembled WGS sequence"/>
</dbReference>
<dbReference type="GO" id="GO:0051560">
    <property type="term" value="P:mitochondrial calcium ion homeostasis"/>
    <property type="evidence" value="ECO:0007669"/>
    <property type="project" value="UniProtKB-UniRule"/>
</dbReference>
<keyword evidence="16" id="KW-1185">Reference proteome</keyword>
<keyword evidence="9 14" id="KW-0809">Transit peptide</keyword>
<gene>
    <name evidence="15" type="ORF">FGIG_06340</name>
</gene>
<comment type="caution">
    <text evidence="15">The sequence shown here is derived from an EMBL/GenBank/DDBJ whole genome shotgun (WGS) entry which is preliminary data.</text>
</comment>
<evidence type="ECO:0000256" key="9">
    <source>
        <dbReference type="ARBA" id="ARBA00022946"/>
    </source>
</evidence>
<evidence type="ECO:0000256" key="13">
    <source>
        <dbReference type="ARBA" id="ARBA00023136"/>
    </source>
</evidence>
<reference evidence="15 16" key="1">
    <citation type="submission" date="2019-04" db="EMBL/GenBank/DDBJ databases">
        <title>Annotation for the trematode Fasciola gigantica.</title>
        <authorList>
            <person name="Choi Y.-J."/>
        </authorList>
    </citation>
    <scope>NUCLEOTIDE SEQUENCE [LARGE SCALE GENOMIC DNA]</scope>
    <source>
        <strain evidence="15">Uganda_cow_1</strain>
    </source>
</reference>
<dbReference type="GO" id="GO:1990246">
    <property type="term" value="C:uniplex complex"/>
    <property type="evidence" value="ECO:0007669"/>
    <property type="project" value="UniProtKB-UniRule"/>
</dbReference>
<evidence type="ECO:0000256" key="14">
    <source>
        <dbReference type="RuleBase" id="RU369077"/>
    </source>
</evidence>
<evidence type="ECO:0000313" key="16">
    <source>
        <dbReference type="Proteomes" id="UP000316759"/>
    </source>
</evidence>
<sequence length="81" mass="9328">MNRPFRFAKILFRIQPRRMHEFPGAYKLSGAIKQRPELMSFAVARSLAMSIPFICFGAYLSREGAAILEEMDIFVPEDDDD</sequence>
<dbReference type="InterPro" id="IPR018782">
    <property type="entry name" value="MCU_reg"/>
</dbReference>
<evidence type="ECO:0000256" key="8">
    <source>
        <dbReference type="ARBA" id="ARBA00022837"/>
    </source>
</evidence>
<comment type="subunit">
    <text evidence="14">Component of the uniplex complex. Interacts (via the transmembrane region) with MCU (via the first transmembrane region); the interaction is direct.</text>
</comment>
<keyword evidence="7 14" id="KW-0999">Mitochondrion inner membrane</keyword>
<comment type="similarity">
    <text evidence="2 14">Belongs to the SMDT1/EMRE family.</text>
</comment>
<evidence type="ECO:0000313" key="15">
    <source>
        <dbReference type="EMBL" id="TPP62986.1"/>
    </source>
</evidence>
<protein>
    <recommendedName>
        <fullName evidence="3 14">Essential MCU regulator, mitochondrial</fullName>
    </recommendedName>
    <alternativeName>
        <fullName evidence="14">Single-pass membrane protein with aspartate-rich tail 1, mitochondrial</fullName>
    </alternativeName>
</protein>
<evidence type="ECO:0000256" key="4">
    <source>
        <dbReference type="ARBA" id="ARBA00022448"/>
    </source>
</evidence>